<dbReference type="PANTHER" id="PTHR31840">
    <property type="entry name" value="COILED-COIL DOMAIN-CONTAINING PROTEIN 97"/>
    <property type="match status" value="1"/>
</dbReference>
<evidence type="ECO:0000313" key="4">
    <source>
        <dbReference type="Proteomes" id="UP001303889"/>
    </source>
</evidence>
<feature type="region of interest" description="Disordered" evidence="1">
    <location>
        <begin position="1"/>
        <end position="48"/>
    </location>
</feature>
<evidence type="ECO:0000259" key="2">
    <source>
        <dbReference type="Pfam" id="PF09747"/>
    </source>
</evidence>
<sequence>MAPLLDPPPSPPPHQQSSSSTPPPLSQPRPRPERSPGHAEKVRVRNRRRAYLERRGEAYFKLGEHELADANKAPLLYDTLIRRFLSPAEREADGRAKGYARVLEGSLVRGEARMARLRGETVGRVSVASTIAAAFGDTTPNPNPPTPTRNGHTSSKDDAGDDDEFSALTASLTPPPKTRAEGLAQWEAYLRERFVRGEDTEFEYDQVDADEEWDVLERQERSEAWFEEEEPGWVSGDEDGDEGGMDEGEGRVLRGETGVQDF</sequence>
<feature type="compositionally biased region" description="Acidic residues" evidence="1">
    <location>
        <begin position="225"/>
        <end position="247"/>
    </location>
</feature>
<gene>
    <name evidence="3" type="ORF">C8A05DRAFT_38182</name>
</gene>
<dbReference type="EMBL" id="MU855974">
    <property type="protein sequence ID" value="KAK3898236.1"/>
    <property type="molecule type" value="Genomic_DNA"/>
</dbReference>
<protein>
    <submittedName>
        <fullName evidence="3">Coiled-coil domain-containing protein-domain-containing protein</fullName>
    </submittedName>
</protein>
<dbReference type="PANTHER" id="PTHR31840:SF1">
    <property type="entry name" value="COILED-COIL DOMAIN-CONTAINING PROTEIN 97"/>
    <property type="match status" value="1"/>
</dbReference>
<organism evidence="3 4">
    <name type="scientific">Staphylotrichum tortipilum</name>
    <dbReference type="NCBI Taxonomy" id="2831512"/>
    <lineage>
        <taxon>Eukaryota</taxon>
        <taxon>Fungi</taxon>
        <taxon>Dikarya</taxon>
        <taxon>Ascomycota</taxon>
        <taxon>Pezizomycotina</taxon>
        <taxon>Sordariomycetes</taxon>
        <taxon>Sordariomycetidae</taxon>
        <taxon>Sordariales</taxon>
        <taxon>Chaetomiaceae</taxon>
        <taxon>Staphylotrichum</taxon>
    </lineage>
</organism>
<keyword evidence="4" id="KW-1185">Reference proteome</keyword>
<reference evidence="3" key="1">
    <citation type="journal article" date="2023" name="Mol. Phylogenet. Evol.">
        <title>Genome-scale phylogeny and comparative genomics of the fungal order Sordariales.</title>
        <authorList>
            <person name="Hensen N."/>
            <person name="Bonometti L."/>
            <person name="Westerberg I."/>
            <person name="Brannstrom I.O."/>
            <person name="Guillou S."/>
            <person name="Cros-Aarteil S."/>
            <person name="Calhoun S."/>
            <person name="Haridas S."/>
            <person name="Kuo A."/>
            <person name="Mondo S."/>
            <person name="Pangilinan J."/>
            <person name="Riley R."/>
            <person name="LaButti K."/>
            <person name="Andreopoulos B."/>
            <person name="Lipzen A."/>
            <person name="Chen C."/>
            <person name="Yan M."/>
            <person name="Daum C."/>
            <person name="Ng V."/>
            <person name="Clum A."/>
            <person name="Steindorff A."/>
            <person name="Ohm R.A."/>
            <person name="Martin F."/>
            <person name="Silar P."/>
            <person name="Natvig D.O."/>
            <person name="Lalanne C."/>
            <person name="Gautier V."/>
            <person name="Ament-Velasquez S.L."/>
            <person name="Kruys A."/>
            <person name="Hutchinson M.I."/>
            <person name="Powell A.J."/>
            <person name="Barry K."/>
            <person name="Miller A.N."/>
            <person name="Grigoriev I.V."/>
            <person name="Debuchy R."/>
            <person name="Gladieux P."/>
            <person name="Hiltunen Thoren M."/>
            <person name="Johannesson H."/>
        </authorList>
    </citation>
    <scope>NUCLEOTIDE SEQUENCE</scope>
    <source>
        <strain evidence="3">CBS 103.79</strain>
    </source>
</reference>
<evidence type="ECO:0000256" key="1">
    <source>
        <dbReference type="SAM" id="MobiDB-lite"/>
    </source>
</evidence>
<feature type="compositionally biased region" description="Basic and acidic residues" evidence="1">
    <location>
        <begin position="30"/>
        <end position="43"/>
    </location>
</feature>
<dbReference type="InterPro" id="IPR018613">
    <property type="entry name" value="Ccdc97-like"/>
</dbReference>
<proteinExistence type="predicted"/>
<reference evidence="3" key="2">
    <citation type="submission" date="2023-05" db="EMBL/GenBank/DDBJ databases">
        <authorList>
            <consortium name="Lawrence Berkeley National Laboratory"/>
            <person name="Steindorff A."/>
            <person name="Hensen N."/>
            <person name="Bonometti L."/>
            <person name="Westerberg I."/>
            <person name="Brannstrom I.O."/>
            <person name="Guillou S."/>
            <person name="Cros-Aarteil S."/>
            <person name="Calhoun S."/>
            <person name="Haridas S."/>
            <person name="Kuo A."/>
            <person name="Mondo S."/>
            <person name="Pangilinan J."/>
            <person name="Riley R."/>
            <person name="Labutti K."/>
            <person name="Andreopoulos B."/>
            <person name="Lipzen A."/>
            <person name="Chen C."/>
            <person name="Yanf M."/>
            <person name="Daum C."/>
            <person name="Ng V."/>
            <person name="Clum A."/>
            <person name="Ohm R."/>
            <person name="Martin F."/>
            <person name="Silar P."/>
            <person name="Natvig D."/>
            <person name="Lalanne C."/>
            <person name="Gautier V."/>
            <person name="Ament-Velasquez S.L."/>
            <person name="Kruys A."/>
            <person name="Hutchinson M.I."/>
            <person name="Powell A.J."/>
            <person name="Barry K."/>
            <person name="Miller A.N."/>
            <person name="Grigoriev I.V."/>
            <person name="Debuchy R."/>
            <person name="Gladieux P."/>
            <person name="Thoren M.H."/>
            <person name="Johannesson H."/>
        </authorList>
    </citation>
    <scope>NUCLEOTIDE SEQUENCE</scope>
    <source>
        <strain evidence="3">CBS 103.79</strain>
    </source>
</reference>
<dbReference type="AlphaFoldDB" id="A0AAN6RQB8"/>
<dbReference type="InterPro" id="IPR040233">
    <property type="entry name" value="CCD97-like_C"/>
</dbReference>
<dbReference type="Proteomes" id="UP001303889">
    <property type="component" value="Unassembled WGS sequence"/>
</dbReference>
<accession>A0AAN6RQB8</accession>
<comment type="caution">
    <text evidence="3">The sequence shown here is derived from an EMBL/GenBank/DDBJ whole genome shotgun (WGS) entry which is preliminary data.</text>
</comment>
<feature type="domain" description="CCD97-like C-terminal" evidence="2">
    <location>
        <begin position="46"/>
        <end position="229"/>
    </location>
</feature>
<feature type="compositionally biased region" description="Pro residues" evidence="1">
    <location>
        <begin position="1"/>
        <end position="14"/>
    </location>
</feature>
<name>A0AAN6RQB8_9PEZI</name>
<evidence type="ECO:0000313" key="3">
    <source>
        <dbReference type="EMBL" id="KAK3898236.1"/>
    </source>
</evidence>
<feature type="region of interest" description="Disordered" evidence="1">
    <location>
        <begin position="219"/>
        <end position="262"/>
    </location>
</feature>
<dbReference type="Pfam" id="PF09747">
    <property type="entry name" value="CCD97-like_C"/>
    <property type="match status" value="1"/>
</dbReference>
<feature type="region of interest" description="Disordered" evidence="1">
    <location>
        <begin position="134"/>
        <end position="179"/>
    </location>
</feature>